<dbReference type="PANTHER" id="PTHR24421">
    <property type="entry name" value="NITRATE/NITRITE SENSOR PROTEIN NARX-RELATED"/>
    <property type="match status" value="1"/>
</dbReference>
<keyword evidence="2" id="KW-0597">Phosphoprotein</keyword>
<keyword evidence="9" id="KW-1185">Reference proteome</keyword>
<dbReference type="PROSITE" id="PS50885">
    <property type="entry name" value="HAMP"/>
    <property type="match status" value="1"/>
</dbReference>
<sequence>MKFSLRSLIWVPFTFSIGFTLSACLIVLQARDDIQEELESATQVAKSLALLIESDRIGAHEAKTLQFRHIRIAAQPPHLLDQDLDVAMPAWLANWTLGDVASTGQTYAIHLDPVQVWTVHATPEDELNEVWNSLTVTFFVFLASALLCMALIQLGVNDVLKRLRQFSRAMSSMREGDLRAKLPETSPIVELQDIARQFNATTLTLEQAREDNKALSISLINSQEEERRRLGCELHDNLGQIIAGLRARVYLLHMQTQSEQAHSSRDTLKSLSSELEEAHRVIRHLITELDPVDLQTVNLNEALAHICVKWMQATGIQCDFETTGDISPVSALSAQELVHIIRIVQESLHNIYKHSNADRATVSLVNTPDFFDLRIENNGVAPKVMKSGYGLRSMRERAKELGASLRIQKSPGTGVTVHLHKTHQRAYSNELLDC</sequence>
<name>A0AA86MF68_9BURK</name>
<dbReference type="AlphaFoldDB" id="A0AA86MF68"/>
<dbReference type="GO" id="GO:0016020">
    <property type="term" value="C:membrane"/>
    <property type="evidence" value="ECO:0007669"/>
    <property type="project" value="UniProtKB-SubCell"/>
</dbReference>
<keyword evidence="6" id="KW-1133">Transmembrane helix</keyword>
<comment type="subcellular location">
    <subcellularLocation>
        <location evidence="1">Membrane</location>
    </subcellularLocation>
</comment>
<dbReference type="Proteomes" id="UP001329151">
    <property type="component" value="Chromosome"/>
</dbReference>
<dbReference type="CDD" id="cd16917">
    <property type="entry name" value="HATPase_UhpB-NarQ-NarX-like"/>
    <property type="match status" value="1"/>
</dbReference>
<feature type="domain" description="HAMP" evidence="7">
    <location>
        <begin position="157"/>
        <end position="210"/>
    </location>
</feature>
<dbReference type="KEGG" id="lto:RGQ30_23310"/>
<keyword evidence="6" id="KW-0812">Transmembrane</keyword>
<dbReference type="InterPro" id="IPR036890">
    <property type="entry name" value="HATPase_C_sf"/>
</dbReference>
<evidence type="ECO:0000256" key="3">
    <source>
        <dbReference type="ARBA" id="ARBA00022679"/>
    </source>
</evidence>
<proteinExistence type="predicted"/>
<evidence type="ECO:0000259" key="7">
    <source>
        <dbReference type="PROSITE" id="PS50885"/>
    </source>
</evidence>
<dbReference type="Gene3D" id="1.20.5.1930">
    <property type="match status" value="1"/>
</dbReference>
<keyword evidence="6" id="KW-0472">Membrane</keyword>
<protein>
    <recommendedName>
        <fullName evidence="7">HAMP domain-containing protein</fullName>
    </recommendedName>
</protein>
<evidence type="ECO:0000256" key="1">
    <source>
        <dbReference type="ARBA" id="ARBA00004370"/>
    </source>
</evidence>
<dbReference type="Gene3D" id="6.10.340.10">
    <property type="match status" value="1"/>
</dbReference>
<keyword evidence="5" id="KW-0902">Two-component regulatory system</keyword>
<evidence type="ECO:0000313" key="8">
    <source>
        <dbReference type="EMBL" id="BET26830.1"/>
    </source>
</evidence>
<dbReference type="SMART" id="SM00304">
    <property type="entry name" value="HAMP"/>
    <property type="match status" value="1"/>
</dbReference>
<evidence type="ECO:0000313" key="9">
    <source>
        <dbReference type="Proteomes" id="UP001329151"/>
    </source>
</evidence>
<evidence type="ECO:0000256" key="2">
    <source>
        <dbReference type="ARBA" id="ARBA00022553"/>
    </source>
</evidence>
<dbReference type="RefSeq" id="WP_130555736.1">
    <property type="nucleotide sequence ID" value="NZ_AP028947.1"/>
</dbReference>
<reference evidence="8 9" key="1">
    <citation type="submission" date="2023-10" db="EMBL/GenBank/DDBJ databases">
        <title>Complete Genome Sequence of Limnobacter thiooxidans CS-K2T, Isolated from freshwater lake sediments in Bavaria, Germany.</title>
        <authorList>
            <person name="Naruki M."/>
            <person name="Watanabe A."/>
            <person name="Warashina T."/>
            <person name="Morita T."/>
            <person name="Arakawa K."/>
        </authorList>
    </citation>
    <scope>NUCLEOTIDE SEQUENCE [LARGE SCALE GENOMIC DNA]</scope>
    <source>
        <strain evidence="8 9">CS-K2</strain>
    </source>
</reference>
<evidence type="ECO:0000256" key="5">
    <source>
        <dbReference type="ARBA" id="ARBA00023012"/>
    </source>
</evidence>
<dbReference type="CDD" id="cd06225">
    <property type="entry name" value="HAMP"/>
    <property type="match status" value="1"/>
</dbReference>
<dbReference type="InterPro" id="IPR011712">
    <property type="entry name" value="Sig_transdc_His_kin_sub3_dim/P"/>
</dbReference>
<evidence type="ECO:0000256" key="4">
    <source>
        <dbReference type="ARBA" id="ARBA00022777"/>
    </source>
</evidence>
<dbReference type="InterPro" id="IPR003594">
    <property type="entry name" value="HATPase_dom"/>
</dbReference>
<keyword evidence="3" id="KW-0808">Transferase</keyword>
<gene>
    <name evidence="8" type="ORF">RGQ30_23310</name>
</gene>
<organism evidence="8 9">
    <name type="scientific">Limnobacter thiooxidans</name>
    <dbReference type="NCBI Taxonomy" id="131080"/>
    <lineage>
        <taxon>Bacteria</taxon>
        <taxon>Pseudomonadati</taxon>
        <taxon>Pseudomonadota</taxon>
        <taxon>Betaproteobacteria</taxon>
        <taxon>Burkholderiales</taxon>
        <taxon>Burkholderiaceae</taxon>
        <taxon>Limnobacter</taxon>
    </lineage>
</organism>
<dbReference type="GO" id="GO:0000155">
    <property type="term" value="F:phosphorelay sensor kinase activity"/>
    <property type="evidence" value="ECO:0007669"/>
    <property type="project" value="InterPro"/>
</dbReference>
<dbReference type="InterPro" id="IPR050482">
    <property type="entry name" value="Sensor_HK_TwoCompSys"/>
</dbReference>
<dbReference type="Gene3D" id="3.30.565.10">
    <property type="entry name" value="Histidine kinase-like ATPase, C-terminal domain"/>
    <property type="match status" value="1"/>
</dbReference>
<dbReference type="InterPro" id="IPR003660">
    <property type="entry name" value="HAMP_dom"/>
</dbReference>
<dbReference type="Pfam" id="PF07730">
    <property type="entry name" value="HisKA_3"/>
    <property type="match status" value="1"/>
</dbReference>
<dbReference type="Pfam" id="PF00672">
    <property type="entry name" value="HAMP"/>
    <property type="match status" value="1"/>
</dbReference>
<feature type="transmembrane region" description="Helical" evidence="6">
    <location>
        <begin position="136"/>
        <end position="160"/>
    </location>
</feature>
<dbReference type="PROSITE" id="PS51257">
    <property type="entry name" value="PROKAR_LIPOPROTEIN"/>
    <property type="match status" value="1"/>
</dbReference>
<evidence type="ECO:0000256" key="6">
    <source>
        <dbReference type="SAM" id="Phobius"/>
    </source>
</evidence>
<feature type="transmembrane region" description="Helical" evidence="6">
    <location>
        <begin position="7"/>
        <end position="28"/>
    </location>
</feature>
<accession>A0AA86MF68</accession>
<dbReference type="Pfam" id="PF02518">
    <property type="entry name" value="HATPase_c"/>
    <property type="match status" value="1"/>
</dbReference>
<dbReference type="GO" id="GO:0046983">
    <property type="term" value="F:protein dimerization activity"/>
    <property type="evidence" value="ECO:0007669"/>
    <property type="project" value="InterPro"/>
</dbReference>
<dbReference type="EMBL" id="AP028947">
    <property type="protein sequence ID" value="BET26830.1"/>
    <property type="molecule type" value="Genomic_DNA"/>
</dbReference>
<keyword evidence="4" id="KW-0418">Kinase</keyword>
<dbReference type="SUPFAM" id="SSF55874">
    <property type="entry name" value="ATPase domain of HSP90 chaperone/DNA topoisomerase II/histidine kinase"/>
    <property type="match status" value="1"/>
</dbReference>